<evidence type="ECO:0000259" key="6">
    <source>
        <dbReference type="SMART" id="SM00715"/>
    </source>
</evidence>
<dbReference type="SUPFAM" id="SSF54928">
    <property type="entry name" value="RNA-binding domain, RBD"/>
    <property type="match status" value="1"/>
</dbReference>
<dbReference type="Proteomes" id="UP001055439">
    <property type="component" value="Chromosome 6"/>
</dbReference>
<dbReference type="PANTHER" id="PTHR36024">
    <property type="entry name" value="ANKYRIN REPEAT PROTEIN SKIP35"/>
    <property type="match status" value="1"/>
</dbReference>
<dbReference type="GO" id="GO:1990904">
    <property type="term" value="C:ribonucleoprotein complex"/>
    <property type="evidence" value="ECO:0007669"/>
    <property type="project" value="InterPro"/>
</dbReference>
<dbReference type="OrthoDB" id="435402at2759"/>
<feature type="compositionally biased region" description="Basic residues" evidence="5">
    <location>
        <begin position="1075"/>
        <end position="1088"/>
    </location>
</feature>
<dbReference type="InterPro" id="IPR012677">
    <property type="entry name" value="Nucleotide-bd_a/b_plait_sf"/>
</dbReference>
<dbReference type="SMART" id="SM00715">
    <property type="entry name" value="LA"/>
    <property type="match status" value="1"/>
</dbReference>
<dbReference type="Gene3D" id="3.30.70.330">
    <property type="match status" value="1"/>
</dbReference>
<evidence type="ECO:0000256" key="4">
    <source>
        <dbReference type="ARBA" id="ARBA00023242"/>
    </source>
</evidence>
<dbReference type="InterPro" id="IPR035979">
    <property type="entry name" value="RBD_domain_sf"/>
</dbReference>
<organism evidence="7 8">
    <name type="scientific">Musa troglodytarum</name>
    <name type="common">fe'i banana</name>
    <dbReference type="NCBI Taxonomy" id="320322"/>
    <lineage>
        <taxon>Eukaryota</taxon>
        <taxon>Viridiplantae</taxon>
        <taxon>Streptophyta</taxon>
        <taxon>Embryophyta</taxon>
        <taxon>Tracheophyta</taxon>
        <taxon>Spermatophyta</taxon>
        <taxon>Magnoliopsida</taxon>
        <taxon>Liliopsida</taxon>
        <taxon>Zingiberales</taxon>
        <taxon>Musaceae</taxon>
        <taxon>Musa</taxon>
    </lineage>
</organism>
<dbReference type="CDD" id="cd08033">
    <property type="entry name" value="LARP_6"/>
    <property type="match status" value="1"/>
</dbReference>
<feature type="domain" description="HTH La-type RNA-binding" evidence="6">
    <location>
        <begin position="825"/>
        <end position="905"/>
    </location>
</feature>
<keyword evidence="4" id="KW-0539">Nucleus</keyword>
<dbReference type="InterPro" id="IPR036390">
    <property type="entry name" value="WH_DNA-bd_sf"/>
</dbReference>
<dbReference type="EMBL" id="CP097508">
    <property type="protein sequence ID" value="URE11595.1"/>
    <property type="molecule type" value="Genomic_DNA"/>
</dbReference>
<dbReference type="AlphaFoldDB" id="A0A9E7GBY8"/>
<keyword evidence="3" id="KW-0694">RNA-binding</keyword>
<dbReference type="GO" id="GO:0003723">
    <property type="term" value="F:RNA binding"/>
    <property type="evidence" value="ECO:0007669"/>
    <property type="project" value="UniProtKB-KW"/>
</dbReference>
<evidence type="ECO:0000256" key="2">
    <source>
        <dbReference type="ARBA" id="ARBA00004123"/>
    </source>
</evidence>
<comment type="subcellular location">
    <subcellularLocation>
        <location evidence="2">Nucleus</location>
    </subcellularLocation>
</comment>
<gene>
    <name evidence="7" type="ORF">MUK42_24390</name>
</gene>
<feature type="region of interest" description="Disordered" evidence="5">
    <location>
        <begin position="1017"/>
        <end position="1152"/>
    </location>
</feature>
<evidence type="ECO:0000256" key="1">
    <source>
        <dbReference type="ARBA" id="ARBA00002339"/>
    </source>
</evidence>
<comment type="function">
    <text evidence="1">Transcriptional regulator.</text>
</comment>
<dbReference type="Gene3D" id="1.25.40.20">
    <property type="entry name" value="Ankyrin repeat-containing domain"/>
    <property type="match status" value="1"/>
</dbReference>
<dbReference type="InterPro" id="IPR036388">
    <property type="entry name" value="WH-like_DNA-bd_sf"/>
</dbReference>
<dbReference type="Gene3D" id="1.10.10.10">
    <property type="entry name" value="Winged helix-like DNA-binding domain superfamily/Winged helix DNA-binding domain"/>
    <property type="match status" value="1"/>
</dbReference>
<dbReference type="InterPro" id="IPR002344">
    <property type="entry name" value="Lupus_La"/>
</dbReference>
<feature type="compositionally biased region" description="Basic and acidic residues" evidence="5">
    <location>
        <begin position="1043"/>
        <end position="1074"/>
    </location>
</feature>
<dbReference type="Pfam" id="PF05383">
    <property type="entry name" value="La"/>
    <property type="match status" value="1"/>
</dbReference>
<name>A0A9E7GBY8_9LILI</name>
<evidence type="ECO:0000256" key="5">
    <source>
        <dbReference type="SAM" id="MobiDB-lite"/>
    </source>
</evidence>
<dbReference type="InterPro" id="IPR036770">
    <property type="entry name" value="Ankyrin_rpt-contain_sf"/>
</dbReference>
<keyword evidence="8" id="KW-1185">Reference proteome</keyword>
<dbReference type="FunFam" id="1.10.10.10:FF:000158">
    <property type="entry name" value="La ribonucleoprotein domain family member 7"/>
    <property type="match status" value="1"/>
</dbReference>
<dbReference type="SUPFAM" id="SSF46785">
    <property type="entry name" value="Winged helix' DNA-binding domain"/>
    <property type="match status" value="1"/>
</dbReference>
<protein>
    <submittedName>
        <fullName evidence="7">F-box ankyrin repeat protein</fullName>
    </submittedName>
</protein>
<reference evidence="7" key="1">
    <citation type="submission" date="2022-05" db="EMBL/GenBank/DDBJ databases">
        <title>The Musa troglodytarum L. genome provides insights into the mechanism of non-climacteric behaviour and enrichment of carotenoids.</title>
        <authorList>
            <person name="Wang J."/>
        </authorList>
    </citation>
    <scope>NUCLEOTIDE SEQUENCE</scope>
    <source>
        <tissue evidence="7">Leaf</tissue>
    </source>
</reference>
<dbReference type="InterPro" id="IPR006630">
    <property type="entry name" value="La_HTH"/>
</dbReference>
<evidence type="ECO:0000256" key="3">
    <source>
        <dbReference type="ARBA" id="ARBA00022884"/>
    </source>
</evidence>
<evidence type="ECO:0000313" key="8">
    <source>
        <dbReference type="Proteomes" id="UP001055439"/>
    </source>
</evidence>
<dbReference type="InterPro" id="IPR044956">
    <property type="entry name" value="SKIP35"/>
</dbReference>
<evidence type="ECO:0000313" key="7">
    <source>
        <dbReference type="EMBL" id="URE11595.1"/>
    </source>
</evidence>
<proteinExistence type="predicted"/>
<accession>A0A9E7GBY8</accession>
<feature type="compositionally biased region" description="Basic and acidic residues" evidence="5">
    <location>
        <begin position="706"/>
        <end position="719"/>
    </location>
</feature>
<feature type="region of interest" description="Disordered" evidence="5">
    <location>
        <begin position="702"/>
        <end position="731"/>
    </location>
</feature>
<dbReference type="InterPro" id="IPR034878">
    <property type="entry name" value="La-rel_plant_RRM"/>
</dbReference>
<sequence length="1152" mass="126730">MEVESKTVMTREDCMHLVQERQPEKDFDENEGLRAVHDGDEGEKVDGSNVVLLPLPADVHRFSKDYACDDMKVGSRASNPLEELVAQAKEQGKNNQEKKLSRRDRMELGRLFQEAVSSHDWELAESLVLLADSQTLNDVLCIALDAIWFLTTWGELNGITGLIKKIVSNGGSDFTRAILRTSFLASCVYACHCRIMNLTDTVGIMAQRLHERLQECHGDEVLKAEAGVKVQKFTDWALKCIGFHFRYQENRGGRKNNMIVEVQLQLSAFKTFLELAGGHLTGKDFTEAFDAACFPLTLFSSSFDSGWALGISAIAVRGLLGMLVEGGADNVNQCFLEASRFGSTELVRILLQIAERNSLDIDVDLALVFASHYCKIETMECLVDEGHAVDFLGPLVRASERGCMQVVQWFVNRGCGDMELCLALTAATSSSQVGVSAYLLPHIPQHVLAALSIEILKAAGERSRGSLDGVAFLLCSDFLGDRAATYAVADSIARSNDEAVAPELRAFLLEQWSEAAFAEGLSAGQDHFVNFMRILRRGCSPICLMDLPPPLAATIAYMPLYRECMEASGQLLSQKLRGQLVEAARRIGGRWVDDDSQANELLEILERNLPVDASFQPVDASIQVDASFQDCIPHSVPHVVNNSKRAVLFVNPIGFSDASVQSINIPGEGRAKAIVFRRLHLSARRGPSKVQTLMAQEILDETLELPDDRTSEPGGDRSSSDIVDPSLSRSLSSSRLNARAAEFVPRVAQPPSPAPAQIRHGHDPGAHQVMHVFHQASPSPTYFGPGPSSFEYYGGGPAGGFGEHEGGHSGVDSDQSYPARDGLSEEVTQKITKQVEYYFSDVNLATTEHLMRFINKDPDGFVPISVVAGFKKIRALVHNNSQLAMALRTSSKLVVSDDGKKVRRQLPFTESDMEELQSRIVVAENLPEDHCYQNLMRIFSAVGSVKTIRTCYPQPPNGTTAAVNRPTKLEMLFGNRLHAFVVYETLEDAEKAVAELNDEKNWRTGLKLRLFPKFVTKHGQARGRRGHEADINGEEDVCTSTHSNEKQVEDTYHLSEALHEHESEESFNDRDGAARRGRGRGRGGRGRGRGQPYNNSRSGGHTVGTPPSSYVIHPDREQPAVAHKQPPGPRMPDGTRGFTMGRGKPVEPTSTI</sequence>
<dbReference type="PANTHER" id="PTHR36024:SF1">
    <property type="entry name" value="OS11G0246900 PROTEIN"/>
    <property type="match status" value="1"/>
</dbReference>
<dbReference type="CDD" id="cd12288">
    <property type="entry name" value="RRM_La_like_plant"/>
    <property type="match status" value="1"/>
</dbReference>
<dbReference type="GO" id="GO:0006396">
    <property type="term" value="P:RNA processing"/>
    <property type="evidence" value="ECO:0007669"/>
    <property type="project" value="InterPro"/>
</dbReference>
<dbReference type="GO" id="GO:0005634">
    <property type="term" value="C:nucleus"/>
    <property type="evidence" value="ECO:0007669"/>
    <property type="project" value="UniProtKB-SubCell"/>
</dbReference>
<dbReference type="PRINTS" id="PR00302">
    <property type="entry name" value="LUPUSLA"/>
</dbReference>
<dbReference type="SUPFAM" id="SSF48403">
    <property type="entry name" value="Ankyrin repeat"/>
    <property type="match status" value="1"/>
</dbReference>